<dbReference type="InterPro" id="IPR000602">
    <property type="entry name" value="Glyco_hydro_38_N"/>
</dbReference>
<evidence type="ECO:0000259" key="1">
    <source>
        <dbReference type="Pfam" id="PF01074"/>
    </source>
</evidence>
<organism evidence="2 3">
    <name type="scientific">Stylonychia lemnae</name>
    <name type="common">Ciliate</name>
    <dbReference type="NCBI Taxonomy" id="5949"/>
    <lineage>
        <taxon>Eukaryota</taxon>
        <taxon>Sar</taxon>
        <taxon>Alveolata</taxon>
        <taxon>Ciliophora</taxon>
        <taxon>Intramacronucleata</taxon>
        <taxon>Spirotrichea</taxon>
        <taxon>Stichotrichia</taxon>
        <taxon>Sporadotrichida</taxon>
        <taxon>Oxytrichidae</taxon>
        <taxon>Stylonychinae</taxon>
        <taxon>Stylonychia</taxon>
    </lineage>
</organism>
<gene>
    <name evidence="2" type="primary">Contig18407.g19551</name>
    <name evidence="2" type="ORF">STYLEM_20643</name>
</gene>
<dbReference type="Gene3D" id="3.20.110.10">
    <property type="entry name" value="Glycoside hydrolase 38, N terminal domain"/>
    <property type="match status" value="1"/>
</dbReference>
<dbReference type="SUPFAM" id="SSF88713">
    <property type="entry name" value="Glycoside hydrolase/deacetylase"/>
    <property type="match status" value="1"/>
</dbReference>
<dbReference type="EMBL" id="CCKQ01019474">
    <property type="protein sequence ID" value="CDW91488.1"/>
    <property type="molecule type" value="Genomic_DNA"/>
</dbReference>
<dbReference type="AlphaFoldDB" id="A0A078BD15"/>
<feature type="domain" description="Glycoside hydrolase family 38 N-terminal" evidence="1">
    <location>
        <begin position="15"/>
        <end position="179"/>
    </location>
</feature>
<protein>
    <submittedName>
        <fullName evidence="2">Lysosomal alpha-mannosidase</fullName>
    </submittedName>
</protein>
<dbReference type="OMA" id="GRISWDT"/>
<dbReference type="PANTHER" id="PTHR11607">
    <property type="entry name" value="ALPHA-MANNOSIDASE"/>
    <property type="match status" value="1"/>
</dbReference>
<keyword evidence="3" id="KW-1185">Reference proteome</keyword>
<dbReference type="InterPro" id="IPR011330">
    <property type="entry name" value="Glyco_hydro/deAcase_b/a-brl"/>
</dbReference>
<sequence>MSNIDGYDEKKSIFIHLVSHSHMDVGWNMIPEDYYKTKVKSILNTVIDALFDNEERKFSFAEIYYFEKWWNEQDEVQKDRVRRLVKEGRFEFVNGGWVANDEACPTFEDIIINIMIGHSFLKREFGIQPRMAWHCDPFGHSATTPDLFAKMGFDALFFGRIDDEEKNWRKVNRSLEFIW</sequence>
<dbReference type="InterPro" id="IPR050843">
    <property type="entry name" value="Glycosyl_Hydrlase_38"/>
</dbReference>
<evidence type="ECO:0000313" key="3">
    <source>
        <dbReference type="Proteomes" id="UP000039865"/>
    </source>
</evidence>
<dbReference type="GO" id="GO:0005764">
    <property type="term" value="C:lysosome"/>
    <property type="evidence" value="ECO:0007669"/>
    <property type="project" value="TreeGrafter"/>
</dbReference>
<reference evidence="2 3" key="1">
    <citation type="submission" date="2014-06" db="EMBL/GenBank/DDBJ databases">
        <authorList>
            <person name="Swart Estienne"/>
        </authorList>
    </citation>
    <scope>NUCLEOTIDE SEQUENCE [LARGE SCALE GENOMIC DNA]</scope>
    <source>
        <strain evidence="2 3">130c</strain>
    </source>
</reference>
<evidence type="ECO:0000313" key="2">
    <source>
        <dbReference type="EMBL" id="CDW91488.1"/>
    </source>
</evidence>
<accession>A0A078BD15</accession>
<dbReference type="GO" id="GO:0004559">
    <property type="term" value="F:alpha-mannosidase activity"/>
    <property type="evidence" value="ECO:0007669"/>
    <property type="project" value="InterPro"/>
</dbReference>
<name>A0A078BD15_STYLE</name>
<dbReference type="InParanoid" id="A0A078BD15"/>
<dbReference type="Pfam" id="PF01074">
    <property type="entry name" value="Glyco_hydro_38N"/>
    <property type="match status" value="1"/>
</dbReference>
<dbReference type="Proteomes" id="UP000039865">
    <property type="component" value="Unassembled WGS sequence"/>
</dbReference>
<proteinExistence type="predicted"/>
<dbReference type="InterPro" id="IPR027291">
    <property type="entry name" value="Glyco_hydro_38_N_sf"/>
</dbReference>
<dbReference type="PANTHER" id="PTHR11607:SF3">
    <property type="entry name" value="LYSOSOMAL ALPHA-MANNOSIDASE"/>
    <property type="match status" value="1"/>
</dbReference>
<dbReference type="GO" id="GO:0006013">
    <property type="term" value="P:mannose metabolic process"/>
    <property type="evidence" value="ECO:0007669"/>
    <property type="project" value="InterPro"/>
</dbReference>
<dbReference type="OrthoDB" id="285853at2759"/>